<evidence type="ECO:0000259" key="1">
    <source>
        <dbReference type="Pfam" id="PF03551"/>
    </source>
</evidence>
<dbReference type="SUPFAM" id="SSF46785">
    <property type="entry name" value="Winged helix' DNA-binding domain"/>
    <property type="match status" value="1"/>
</dbReference>
<gene>
    <name evidence="2" type="ORF">K9W45_11380</name>
</gene>
<dbReference type="Pfam" id="PF03551">
    <property type="entry name" value="PadR"/>
    <property type="match status" value="1"/>
</dbReference>
<name>A0A9Y1BKJ3_9ARCH</name>
<dbReference type="PANTHER" id="PTHR43252">
    <property type="entry name" value="TRANSCRIPTIONAL REGULATOR YQJI"/>
    <property type="match status" value="1"/>
</dbReference>
<dbReference type="EMBL" id="CP084166">
    <property type="protein sequence ID" value="UJG40430.1"/>
    <property type="molecule type" value="Genomic_DNA"/>
</dbReference>
<dbReference type="InterPro" id="IPR005149">
    <property type="entry name" value="Tscrpt_reg_PadR_N"/>
</dbReference>
<protein>
    <submittedName>
        <fullName evidence="2">PadR family transcriptional regulator</fullName>
    </submittedName>
</protein>
<dbReference type="AlphaFoldDB" id="A0A9Y1BKJ3"/>
<feature type="domain" description="Transcription regulator PadR N-terminal" evidence="1">
    <location>
        <begin position="16"/>
        <end position="86"/>
    </location>
</feature>
<dbReference type="PANTHER" id="PTHR43252:SF7">
    <property type="entry name" value="TRANSCRIPTIONAL REGULATOR YQJI"/>
    <property type="match status" value="1"/>
</dbReference>
<dbReference type="InterPro" id="IPR036390">
    <property type="entry name" value="WH_DNA-bd_sf"/>
</dbReference>
<organism evidence="2">
    <name type="scientific">Candidatus Heimdallarchaeum aukensis</name>
    <dbReference type="NCBI Taxonomy" id="2876573"/>
    <lineage>
        <taxon>Archaea</taxon>
        <taxon>Promethearchaeati</taxon>
        <taxon>Candidatus Heimdallarchaeota</taxon>
        <taxon>Candidatus Heimdallarchaeia (ex Rinke et al. 2021) (nom. nud.)</taxon>
        <taxon>Candidatus Heimdallarchaeales</taxon>
        <taxon>Candidatus Heimdallarchaeaceae</taxon>
        <taxon>Candidatus Heimdallarchaeum</taxon>
    </lineage>
</organism>
<evidence type="ECO:0000313" key="2">
    <source>
        <dbReference type="EMBL" id="UJG40430.1"/>
    </source>
</evidence>
<accession>A0A9Y1BKJ3</accession>
<proteinExistence type="predicted"/>
<reference evidence="2" key="1">
    <citation type="journal article" date="2022" name="Nat. Microbiol.">
        <title>Unique mobile elements and scalable gene flow at the prokaryote-eukaryote boundary revealed by circularized Asgard archaea genomes.</title>
        <authorList>
            <person name="Wu F."/>
            <person name="Speth D.R."/>
            <person name="Philosof A."/>
            <person name="Cremiere A."/>
            <person name="Narayanan A."/>
            <person name="Barco R.A."/>
            <person name="Connon S.A."/>
            <person name="Amend J.P."/>
            <person name="Antoshechkin I.A."/>
            <person name="Orphan V.J."/>
        </authorList>
    </citation>
    <scope>NUCLEOTIDE SEQUENCE</scope>
    <source>
        <strain evidence="2">PM71</strain>
    </source>
</reference>
<dbReference type="Gene3D" id="1.10.10.10">
    <property type="entry name" value="Winged helix-like DNA-binding domain superfamily/Winged helix DNA-binding domain"/>
    <property type="match status" value="1"/>
</dbReference>
<dbReference type="InterPro" id="IPR036388">
    <property type="entry name" value="WH-like_DNA-bd_sf"/>
</dbReference>
<sequence>MSFIFSPNDMVDSFILMNLTLKGPLHGYAIASIFEEKFDWKPSLTTIYNILKKMELAGIVTATEKIESGRVQKLYSITDKGKEFFEEHKQKMKKRMRETFSQFFTLFQDVEKLERPEELQISADKVKNTLNLLRKNSMLVMVLMRKSPEEVQKVLKTTLSSLMDLAKKENVQIPFEDNEFS</sequence>
<dbReference type="Proteomes" id="UP001201020">
    <property type="component" value="Chromosome"/>
</dbReference>